<protein>
    <submittedName>
        <fullName evidence="1">Uncharacterized protein</fullName>
    </submittedName>
</protein>
<gene>
    <name evidence="1" type="ORF">UFOVP858_8</name>
</gene>
<accession>A0A6J5PHC9</accession>
<dbReference type="EMBL" id="LR796806">
    <property type="protein sequence ID" value="CAB4167084.1"/>
    <property type="molecule type" value="Genomic_DNA"/>
</dbReference>
<name>A0A6J5PHC9_9CAUD</name>
<evidence type="ECO:0000313" key="1">
    <source>
        <dbReference type="EMBL" id="CAB4167084.1"/>
    </source>
</evidence>
<organism evidence="1">
    <name type="scientific">uncultured Caudovirales phage</name>
    <dbReference type="NCBI Taxonomy" id="2100421"/>
    <lineage>
        <taxon>Viruses</taxon>
        <taxon>Duplodnaviria</taxon>
        <taxon>Heunggongvirae</taxon>
        <taxon>Uroviricota</taxon>
        <taxon>Caudoviricetes</taxon>
        <taxon>Peduoviridae</taxon>
        <taxon>Maltschvirus</taxon>
        <taxon>Maltschvirus maltsch</taxon>
    </lineage>
</organism>
<proteinExistence type="predicted"/>
<sequence length="71" mass="8114">MFWRKKTETMPHRDVQAEAVRAILAGAILLPPKRFADAVYLAVLQNRQIGIEDIDALANRLSRAAWERGRK</sequence>
<reference evidence="1" key="1">
    <citation type="submission" date="2020-04" db="EMBL/GenBank/DDBJ databases">
        <authorList>
            <person name="Chiriac C."/>
            <person name="Salcher M."/>
            <person name="Ghai R."/>
            <person name="Kavagutti S V."/>
        </authorList>
    </citation>
    <scope>NUCLEOTIDE SEQUENCE</scope>
</reference>